<dbReference type="GO" id="GO:0005524">
    <property type="term" value="F:ATP binding"/>
    <property type="evidence" value="ECO:0007669"/>
    <property type="project" value="UniProtKB-KW"/>
</dbReference>
<evidence type="ECO:0000256" key="2">
    <source>
        <dbReference type="ARBA" id="ARBA00022515"/>
    </source>
</evidence>
<evidence type="ECO:0000256" key="6">
    <source>
        <dbReference type="ARBA" id="ARBA00022806"/>
    </source>
</evidence>
<dbReference type="Pfam" id="PF03796">
    <property type="entry name" value="DnaB_C"/>
    <property type="match status" value="1"/>
</dbReference>
<evidence type="ECO:0000256" key="11">
    <source>
        <dbReference type="ARBA" id="ARBA00048954"/>
    </source>
</evidence>
<dbReference type="EC" id="5.6.2.3" evidence="10"/>
<dbReference type="InterPro" id="IPR027417">
    <property type="entry name" value="P-loop_NTPase"/>
</dbReference>
<dbReference type="Gene3D" id="1.10.860.10">
    <property type="entry name" value="DNAb Helicase, Chain A"/>
    <property type="match status" value="1"/>
</dbReference>
<reference evidence="13" key="1">
    <citation type="submission" date="2019-03" db="EMBL/GenBank/DDBJ databases">
        <authorList>
            <consortium name="Pathogen Informatics"/>
        </authorList>
    </citation>
    <scope>NUCLEOTIDE SEQUENCE</scope>
    <source>
        <strain evidence="13">5012STDY7626360</strain>
    </source>
</reference>
<dbReference type="GO" id="GO:0005829">
    <property type="term" value="C:cytosol"/>
    <property type="evidence" value="ECO:0007669"/>
    <property type="project" value="TreeGrafter"/>
</dbReference>
<dbReference type="SUPFAM" id="SSF48024">
    <property type="entry name" value="N-terminal domain of DnaB helicase"/>
    <property type="match status" value="1"/>
</dbReference>
<dbReference type="GO" id="GO:0006269">
    <property type="term" value="P:DNA replication, synthesis of primer"/>
    <property type="evidence" value="ECO:0007669"/>
    <property type="project" value="UniProtKB-KW"/>
</dbReference>
<dbReference type="InterPro" id="IPR007694">
    <property type="entry name" value="DNA_helicase_DnaB-like_C"/>
</dbReference>
<evidence type="ECO:0000256" key="3">
    <source>
        <dbReference type="ARBA" id="ARBA00022705"/>
    </source>
</evidence>
<dbReference type="GO" id="GO:0003677">
    <property type="term" value="F:DNA binding"/>
    <property type="evidence" value="ECO:0007669"/>
    <property type="project" value="UniProtKB-KW"/>
</dbReference>
<dbReference type="PANTHER" id="PTHR30153:SF2">
    <property type="entry name" value="REPLICATIVE DNA HELICASE"/>
    <property type="match status" value="1"/>
</dbReference>
<dbReference type="PANTHER" id="PTHR30153">
    <property type="entry name" value="REPLICATIVE DNA HELICASE DNAB"/>
    <property type="match status" value="1"/>
</dbReference>
<evidence type="ECO:0000256" key="4">
    <source>
        <dbReference type="ARBA" id="ARBA00022741"/>
    </source>
</evidence>
<gene>
    <name evidence="13" type="primary">dnaB_2</name>
    <name evidence="13" type="ORF">SAMEA4873561_03886</name>
</gene>
<evidence type="ECO:0000256" key="1">
    <source>
        <dbReference type="ARBA" id="ARBA00008428"/>
    </source>
</evidence>
<name>A0A486VK47_KLEPN</name>
<dbReference type="InterPro" id="IPR036185">
    <property type="entry name" value="DNA_heli_DnaB-like_N_sf"/>
</dbReference>
<keyword evidence="2" id="KW-0639">Primosome</keyword>
<keyword evidence="3" id="KW-0235">DNA replication</keyword>
<feature type="domain" description="SF4 helicase" evidence="12">
    <location>
        <begin position="172"/>
        <end position="438"/>
    </location>
</feature>
<dbReference type="Pfam" id="PF00772">
    <property type="entry name" value="DnaB"/>
    <property type="match status" value="1"/>
</dbReference>
<keyword evidence="8" id="KW-0238">DNA-binding</keyword>
<keyword evidence="7" id="KW-0067">ATP-binding</keyword>
<comment type="catalytic activity">
    <reaction evidence="11">
        <text>ATP + H2O = ADP + phosphate + H(+)</text>
        <dbReference type="Rhea" id="RHEA:13065"/>
        <dbReference type="ChEBI" id="CHEBI:15377"/>
        <dbReference type="ChEBI" id="CHEBI:15378"/>
        <dbReference type="ChEBI" id="CHEBI:30616"/>
        <dbReference type="ChEBI" id="CHEBI:43474"/>
        <dbReference type="ChEBI" id="CHEBI:456216"/>
        <dbReference type="EC" id="5.6.2.3"/>
    </reaction>
</comment>
<evidence type="ECO:0000256" key="8">
    <source>
        <dbReference type="ARBA" id="ARBA00023125"/>
    </source>
</evidence>
<evidence type="ECO:0000256" key="7">
    <source>
        <dbReference type="ARBA" id="ARBA00022840"/>
    </source>
</evidence>
<dbReference type="GO" id="GO:1990077">
    <property type="term" value="C:primosome complex"/>
    <property type="evidence" value="ECO:0007669"/>
    <property type="project" value="UniProtKB-KW"/>
</dbReference>
<keyword evidence="4" id="KW-0547">Nucleotide-binding</keyword>
<keyword evidence="5 13" id="KW-0378">Hydrolase</keyword>
<keyword evidence="6 13" id="KW-0347">Helicase</keyword>
<accession>A0A486VK47</accession>
<evidence type="ECO:0000256" key="9">
    <source>
        <dbReference type="ARBA" id="ARBA00023235"/>
    </source>
</evidence>
<evidence type="ECO:0000256" key="5">
    <source>
        <dbReference type="ARBA" id="ARBA00022801"/>
    </source>
</evidence>
<comment type="similarity">
    <text evidence="1">Belongs to the helicase family. DnaB subfamily.</text>
</comment>
<proteinExistence type="inferred from homology"/>
<evidence type="ECO:0000313" key="13">
    <source>
        <dbReference type="EMBL" id="VGM50904.1"/>
    </source>
</evidence>
<dbReference type="CDD" id="cd00984">
    <property type="entry name" value="DnaB_C"/>
    <property type="match status" value="1"/>
</dbReference>
<dbReference type="AlphaFoldDB" id="A0A486VK47"/>
<dbReference type="GO" id="GO:0016887">
    <property type="term" value="F:ATP hydrolysis activity"/>
    <property type="evidence" value="ECO:0007669"/>
    <property type="project" value="RHEA"/>
</dbReference>
<dbReference type="PROSITE" id="PS51199">
    <property type="entry name" value="SF4_HELICASE"/>
    <property type="match status" value="1"/>
</dbReference>
<organism evidence="13">
    <name type="scientific">Klebsiella pneumoniae</name>
    <dbReference type="NCBI Taxonomy" id="573"/>
    <lineage>
        <taxon>Bacteria</taxon>
        <taxon>Pseudomonadati</taxon>
        <taxon>Pseudomonadota</taxon>
        <taxon>Gammaproteobacteria</taxon>
        <taxon>Enterobacterales</taxon>
        <taxon>Enterobacteriaceae</taxon>
        <taxon>Klebsiella/Raoultella group</taxon>
        <taxon>Klebsiella</taxon>
        <taxon>Klebsiella pneumoniae complex</taxon>
    </lineage>
</organism>
<evidence type="ECO:0000256" key="10">
    <source>
        <dbReference type="ARBA" id="ARBA00044969"/>
    </source>
</evidence>
<dbReference type="EMBL" id="CAAHDG010000011">
    <property type="protein sequence ID" value="VGM50904.1"/>
    <property type="molecule type" value="Genomic_DNA"/>
</dbReference>
<dbReference type="RefSeq" id="WP_061329586.1">
    <property type="nucleotide sequence ID" value="NZ_CP017934.1"/>
</dbReference>
<sequence length="468" mass="51520">MMQMMYSTQELECLVLGCLMNGGATPDAFDVIASTPSEAFSVAYYRQIYGVIKAQALSGGLIDMMYISEAIGGQGTLANLADICKFPTSIVNLKGYAKKMVKAWRSRTIAQLLQDGADGIRDAINQEQRDQVVETAVAQLLDMTGDTGDVQPVHMSELLPVYMETMQKRMDGEEGTRNLKTGIEELDDATGGINLQDLIVVAGRPGMGKTEFALKIVDGVTAAGGGALIFSMEMAAAQIVERSLAGSGNMSVSRLRNPLDMQDEDWARFTAAMETMNGRDIWIVDATDLTIEQIRAVAETHKRRYPHLAMIVVDYLGLIKKPKAERNDLAIAHISRNLKTMAMRLHTPTFALSQLSRAVDSRPAAQRRPVMSDLRDSGSIEQDADSIMFLYRDEVYNPESPAAGVAEIILGKSRFSAAGAIIYQEFKNGHFLSMDQHVGKEKTRIQLEAAKPRKQPRKYSEKFNTDAF</sequence>
<dbReference type="InterPro" id="IPR007693">
    <property type="entry name" value="DNA_helicase_DnaB-like_N"/>
</dbReference>
<evidence type="ECO:0000259" key="12">
    <source>
        <dbReference type="PROSITE" id="PS51199"/>
    </source>
</evidence>
<dbReference type="Gene3D" id="3.40.50.300">
    <property type="entry name" value="P-loop containing nucleotide triphosphate hydrolases"/>
    <property type="match status" value="1"/>
</dbReference>
<dbReference type="GO" id="GO:0043139">
    <property type="term" value="F:5'-3' DNA helicase activity"/>
    <property type="evidence" value="ECO:0007669"/>
    <property type="project" value="UniProtKB-EC"/>
</dbReference>
<dbReference type="InterPro" id="IPR016136">
    <property type="entry name" value="DNA_helicase_N/primase_C"/>
</dbReference>
<protein>
    <recommendedName>
        <fullName evidence="10">DNA 5'-3' helicase</fullName>
        <ecNumber evidence="10">5.6.2.3</ecNumber>
    </recommendedName>
</protein>
<keyword evidence="9" id="KW-0413">Isomerase</keyword>
<dbReference type="SUPFAM" id="SSF52540">
    <property type="entry name" value="P-loop containing nucleoside triphosphate hydrolases"/>
    <property type="match status" value="1"/>
</dbReference>